<feature type="compositionally biased region" description="Polar residues" evidence="1">
    <location>
        <begin position="269"/>
        <end position="278"/>
    </location>
</feature>
<keyword evidence="2" id="KW-0812">Transmembrane</keyword>
<keyword evidence="4" id="KW-1185">Reference proteome</keyword>
<evidence type="ECO:0000313" key="3">
    <source>
        <dbReference type="EMBL" id="PSN61099.1"/>
    </source>
</evidence>
<name>A0A2T2N6R3_CORCC</name>
<keyword evidence="2" id="KW-1133">Transmembrane helix</keyword>
<evidence type="ECO:0000256" key="1">
    <source>
        <dbReference type="SAM" id="MobiDB-lite"/>
    </source>
</evidence>
<organism evidence="3 4">
    <name type="scientific">Corynespora cassiicola Philippines</name>
    <dbReference type="NCBI Taxonomy" id="1448308"/>
    <lineage>
        <taxon>Eukaryota</taxon>
        <taxon>Fungi</taxon>
        <taxon>Dikarya</taxon>
        <taxon>Ascomycota</taxon>
        <taxon>Pezizomycotina</taxon>
        <taxon>Dothideomycetes</taxon>
        <taxon>Pleosporomycetidae</taxon>
        <taxon>Pleosporales</taxon>
        <taxon>Corynesporascaceae</taxon>
        <taxon>Corynespora</taxon>
    </lineage>
</organism>
<feature type="region of interest" description="Disordered" evidence="1">
    <location>
        <begin position="257"/>
        <end position="278"/>
    </location>
</feature>
<feature type="transmembrane region" description="Helical" evidence="2">
    <location>
        <begin position="69"/>
        <end position="90"/>
    </location>
</feature>
<gene>
    <name evidence="3" type="ORF">BS50DRAFT_639754</name>
</gene>
<feature type="transmembrane region" description="Helical" evidence="2">
    <location>
        <begin position="162"/>
        <end position="182"/>
    </location>
</feature>
<evidence type="ECO:0000313" key="4">
    <source>
        <dbReference type="Proteomes" id="UP000240883"/>
    </source>
</evidence>
<feature type="transmembrane region" description="Helical" evidence="2">
    <location>
        <begin position="188"/>
        <end position="206"/>
    </location>
</feature>
<evidence type="ECO:0000256" key="2">
    <source>
        <dbReference type="SAM" id="Phobius"/>
    </source>
</evidence>
<sequence length="340" mass="38239">MGTVCAVLTGLFGIFRAVRPFDQRSPSRRESSSRAERLQFYLMVLLFTFLPLAFSTFLLVWQIEADRRFFFLAFELSWLNGLFIELFIFWNLITSIPYHRRAIGIIGVTICLVQIGGCIAYNRRSIAGRILFGITGARLTYIFAAPVVTATFSKAWLRAPKFLAFELTYLGGAIGDIVIAVLELGDRIFLVHCIIECIVIFVLVIIQTHKKGAIEPSAQVVDVDEPTIHEDALPWVIEIQTDTCIIITERNGLITPPYTPTETADPISSPENDSASSFQRRRRLSLDSLAPAVQEYVHCVPDIGHPQAAQPLDQGRYIIGDGEPIDIEEAWDKIREKLHE</sequence>
<proteinExistence type="predicted"/>
<protein>
    <submittedName>
        <fullName evidence="3">Uncharacterized protein</fullName>
    </submittedName>
</protein>
<keyword evidence="2" id="KW-0472">Membrane</keyword>
<feature type="transmembrane region" description="Helical" evidence="2">
    <location>
        <begin position="102"/>
        <end position="121"/>
    </location>
</feature>
<dbReference type="EMBL" id="KZ678146">
    <property type="protein sequence ID" value="PSN61099.1"/>
    <property type="molecule type" value="Genomic_DNA"/>
</dbReference>
<feature type="transmembrane region" description="Helical" evidence="2">
    <location>
        <begin position="40"/>
        <end position="62"/>
    </location>
</feature>
<reference evidence="3 4" key="1">
    <citation type="journal article" date="2018" name="Front. Microbiol.">
        <title>Genome-Wide Analysis of Corynespora cassiicola Leaf Fall Disease Putative Effectors.</title>
        <authorList>
            <person name="Lopez D."/>
            <person name="Ribeiro S."/>
            <person name="Label P."/>
            <person name="Fumanal B."/>
            <person name="Venisse J.S."/>
            <person name="Kohler A."/>
            <person name="de Oliveira R.R."/>
            <person name="Labutti K."/>
            <person name="Lipzen A."/>
            <person name="Lail K."/>
            <person name="Bauer D."/>
            <person name="Ohm R.A."/>
            <person name="Barry K.W."/>
            <person name="Spatafora J."/>
            <person name="Grigoriev I.V."/>
            <person name="Martin F.M."/>
            <person name="Pujade-Renaud V."/>
        </authorList>
    </citation>
    <scope>NUCLEOTIDE SEQUENCE [LARGE SCALE GENOMIC DNA]</scope>
    <source>
        <strain evidence="3 4">Philippines</strain>
    </source>
</reference>
<dbReference type="AlphaFoldDB" id="A0A2T2N6R3"/>
<accession>A0A2T2N6R3</accession>
<dbReference type="Proteomes" id="UP000240883">
    <property type="component" value="Unassembled WGS sequence"/>
</dbReference>